<keyword evidence="5" id="KW-0694">RNA-binding</keyword>
<dbReference type="InterPro" id="IPR027417">
    <property type="entry name" value="P-loop_NTPase"/>
</dbReference>
<feature type="region of interest" description="Disordered" evidence="7">
    <location>
        <begin position="921"/>
        <end position="961"/>
    </location>
</feature>
<dbReference type="PANTHER" id="PTHR18934">
    <property type="entry name" value="ATP-DEPENDENT RNA HELICASE"/>
    <property type="match status" value="1"/>
</dbReference>
<evidence type="ECO:0000256" key="1">
    <source>
        <dbReference type="ARBA" id="ARBA00022741"/>
    </source>
</evidence>
<feature type="region of interest" description="Disordered" evidence="7">
    <location>
        <begin position="68"/>
        <end position="107"/>
    </location>
</feature>
<evidence type="ECO:0000256" key="4">
    <source>
        <dbReference type="ARBA" id="ARBA00022840"/>
    </source>
</evidence>
<dbReference type="GO" id="GO:0003723">
    <property type="term" value="F:RNA binding"/>
    <property type="evidence" value="ECO:0007669"/>
    <property type="project" value="UniProtKB-KW"/>
</dbReference>
<evidence type="ECO:0000259" key="8">
    <source>
        <dbReference type="PROSITE" id="PS51192"/>
    </source>
</evidence>
<dbReference type="PROSITE" id="PS51192">
    <property type="entry name" value="HELICASE_ATP_BIND_1"/>
    <property type="match status" value="1"/>
</dbReference>
<keyword evidence="3" id="KW-0347">Helicase</keyword>
<keyword evidence="4" id="KW-0067">ATP-binding</keyword>
<feature type="domain" description="Helicase C-terminal" evidence="9">
    <location>
        <begin position="380"/>
        <end position="554"/>
    </location>
</feature>
<dbReference type="FunFam" id="1.20.120.1080:FF:000002">
    <property type="entry name" value="Putative ATP-dependent RNA helicase DHX36"/>
    <property type="match status" value="1"/>
</dbReference>
<dbReference type="Pfam" id="PF04408">
    <property type="entry name" value="WHD_HA2"/>
    <property type="match status" value="1"/>
</dbReference>
<feature type="region of interest" description="Disordered" evidence="7">
    <location>
        <begin position="327"/>
        <end position="346"/>
    </location>
</feature>
<dbReference type="InterPro" id="IPR011545">
    <property type="entry name" value="DEAD/DEAH_box_helicase_dom"/>
</dbReference>
<feature type="compositionally biased region" description="Basic and acidic residues" evidence="7">
    <location>
        <begin position="330"/>
        <end position="339"/>
    </location>
</feature>
<feature type="compositionally biased region" description="Basic residues" evidence="7">
    <location>
        <begin position="931"/>
        <end position="947"/>
    </location>
</feature>
<dbReference type="Pfam" id="PF26026">
    <property type="entry name" value="RNA_hel_CTD"/>
    <property type="match status" value="1"/>
</dbReference>
<dbReference type="GO" id="GO:0005524">
    <property type="term" value="F:ATP binding"/>
    <property type="evidence" value="ECO:0007669"/>
    <property type="project" value="UniProtKB-KW"/>
</dbReference>
<accession>A0A7S3UCH6</accession>
<dbReference type="SMART" id="SM00487">
    <property type="entry name" value="DEXDc"/>
    <property type="match status" value="1"/>
</dbReference>
<proteinExistence type="inferred from homology"/>
<organism evidence="10">
    <name type="scientific">Picocystis salinarum</name>
    <dbReference type="NCBI Taxonomy" id="88271"/>
    <lineage>
        <taxon>Eukaryota</taxon>
        <taxon>Viridiplantae</taxon>
        <taxon>Chlorophyta</taxon>
        <taxon>Picocystophyceae</taxon>
        <taxon>Picocystales</taxon>
        <taxon>Picocystaceae</taxon>
        <taxon>Picocystis</taxon>
    </lineage>
</organism>
<dbReference type="InterPro" id="IPR007502">
    <property type="entry name" value="Helicase-assoc_dom"/>
</dbReference>
<dbReference type="InterPro" id="IPR059023">
    <property type="entry name" value="RNA_hel_CTD"/>
</dbReference>
<dbReference type="PROSITE" id="PS51194">
    <property type="entry name" value="HELICASE_CTER"/>
    <property type="match status" value="1"/>
</dbReference>
<feature type="compositionally biased region" description="Basic and acidic residues" evidence="7">
    <location>
        <begin position="95"/>
        <end position="107"/>
    </location>
</feature>
<dbReference type="Pfam" id="PF00270">
    <property type="entry name" value="DEAD"/>
    <property type="match status" value="1"/>
</dbReference>
<sequence>MANEHGLHCKSYGSGTKTVLVMSREPLPDYRADLDLAQRSRSHEVDMSIRSQKRVEAALKDAEEARARQVKWRKHAKKREPTWNDASEASSRPSARADADPPKPCERTAERALEFRRKLPAWTLRGEFLRKMVQEQVLVVSGETGCGKTTQLPQFLLEQAVEERTEESTNIICTQPRRISAISVAQRVANERGEALGERVGYQIRMESKRSMHTRLLFCTTGVLLRRLASDPLLKDVTHVIVDEIHERGMNEDFLLIVLRDLLPVRPDLKLILMSATLNPELFSNYFNQAPVMHIPGFTYPVQDVFLEDILEESKYTVQDKSNKNSTSKRWYDREKKGGQNEGQADLGFDPADYSSFSSRTVRSLSTWYSNKEKGVDLELAEAAITHIAQTEGNGAILVFLTGWDEISKLFDACKLNPVLGDASRCTVLPLHGSMPTTSQRQIFERPPKDIRKIVLATNIAETSITIDDVVYVVDCGKAKEKTYDVVNKLACLLPTWISRAAVKQRRGRAGRCQAGKCYHLFPRRLHESMEEYQMPELLRTPLEELCLQIKSLQLGGVEPFLAKAVTPPDGRSVHNSLERLRFIGALDADEDLTPLGKHLAHLPVDPSIGKMLILGAVLGCLNPVLTVAAGMAYRDPFILPLDKKKEADMVKQGFGIEHRSDHIAVLNAYSGWMEARRRGRAAAREYCWDNFLSYSTMEMIADMRRQFLDLLGEIGFVHGGFRPWFGNASEDEEDEQPSRGSSLRDLELEVQSLSSHAKDLTLLRAVLCAGMFPNIVSVHQKKRIATFKTHEDGAVTMHPSSVNSAQVYYPHRWLVYSDKVKSTGIYIRASTMVSDYALLLFGGDLEPGETPGSFSMCDGYYNFSASSKVAELIQHLRRDLHDLLAQKVEDPRLDLLREGGPIVQACLALLHAEDEESRVHSSFSDMSEHRYHRKQETKRSAPRRGGRGGPGGRGRPRGFG</sequence>
<dbReference type="PANTHER" id="PTHR18934:SF237">
    <property type="entry name" value="ATP-DEPENDENT DNA_RNA HELICASE DHX36"/>
    <property type="match status" value="1"/>
</dbReference>
<dbReference type="Gene3D" id="1.20.120.1080">
    <property type="match status" value="1"/>
</dbReference>
<dbReference type="Gene3D" id="3.40.50.300">
    <property type="entry name" value="P-loop containing nucleotide triphosphate hydrolases"/>
    <property type="match status" value="2"/>
</dbReference>
<evidence type="ECO:0000313" key="10">
    <source>
        <dbReference type="EMBL" id="CAE0610176.1"/>
    </source>
</evidence>
<dbReference type="GO" id="GO:0005634">
    <property type="term" value="C:nucleus"/>
    <property type="evidence" value="ECO:0007669"/>
    <property type="project" value="TreeGrafter"/>
</dbReference>
<dbReference type="Pfam" id="PF21010">
    <property type="entry name" value="HA2_C"/>
    <property type="match status" value="1"/>
</dbReference>
<evidence type="ECO:0000256" key="7">
    <source>
        <dbReference type="SAM" id="MobiDB-lite"/>
    </source>
</evidence>
<dbReference type="CDD" id="cd18791">
    <property type="entry name" value="SF2_C_RHA"/>
    <property type="match status" value="1"/>
</dbReference>
<dbReference type="InterPro" id="IPR001650">
    <property type="entry name" value="Helicase_C-like"/>
</dbReference>
<feature type="compositionally biased region" description="Low complexity" evidence="7">
    <location>
        <begin position="85"/>
        <end position="94"/>
    </location>
</feature>
<keyword evidence="1" id="KW-0547">Nucleotide-binding</keyword>
<dbReference type="Pfam" id="PF00271">
    <property type="entry name" value="Helicase_C"/>
    <property type="match status" value="1"/>
</dbReference>
<dbReference type="SUPFAM" id="SSF52540">
    <property type="entry name" value="P-loop containing nucleoside triphosphate hydrolases"/>
    <property type="match status" value="1"/>
</dbReference>
<dbReference type="InterPro" id="IPR048333">
    <property type="entry name" value="HA2_WH"/>
</dbReference>
<reference evidence="10" key="1">
    <citation type="submission" date="2021-01" db="EMBL/GenBank/DDBJ databases">
        <authorList>
            <person name="Corre E."/>
            <person name="Pelletier E."/>
            <person name="Niang G."/>
            <person name="Scheremetjew M."/>
            <person name="Finn R."/>
            <person name="Kale V."/>
            <person name="Holt S."/>
            <person name="Cochrane G."/>
            <person name="Meng A."/>
            <person name="Brown T."/>
            <person name="Cohen L."/>
        </authorList>
    </citation>
    <scope>NUCLEOTIDE SEQUENCE</scope>
    <source>
        <strain evidence="10">CCMP1897</strain>
    </source>
</reference>
<dbReference type="Pfam" id="PF07717">
    <property type="entry name" value="OB_NTP_bind"/>
    <property type="match status" value="1"/>
</dbReference>
<evidence type="ECO:0000259" key="9">
    <source>
        <dbReference type="PROSITE" id="PS51194"/>
    </source>
</evidence>
<gene>
    <name evidence="10" type="ORF">PSAL00342_LOCUS3999</name>
</gene>
<dbReference type="InterPro" id="IPR014001">
    <property type="entry name" value="Helicase_ATP-bd"/>
</dbReference>
<dbReference type="CDD" id="cd17917">
    <property type="entry name" value="DEXHc_RHA-like"/>
    <property type="match status" value="1"/>
</dbReference>
<dbReference type="SMART" id="SM00490">
    <property type="entry name" value="HELICc"/>
    <property type="match status" value="1"/>
</dbReference>
<feature type="compositionally biased region" description="Gly residues" evidence="7">
    <location>
        <begin position="948"/>
        <end position="961"/>
    </location>
</feature>
<feature type="domain" description="Helicase ATP-binding" evidence="8">
    <location>
        <begin position="129"/>
        <end position="296"/>
    </location>
</feature>
<dbReference type="InterPro" id="IPR011709">
    <property type="entry name" value="DEAD-box_helicase_OB_fold"/>
</dbReference>
<dbReference type="GO" id="GO:0004386">
    <property type="term" value="F:helicase activity"/>
    <property type="evidence" value="ECO:0007669"/>
    <property type="project" value="UniProtKB-KW"/>
</dbReference>
<evidence type="ECO:0008006" key="11">
    <source>
        <dbReference type="Google" id="ProtNLM"/>
    </source>
</evidence>
<evidence type="ECO:0000256" key="2">
    <source>
        <dbReference type="ARBA" id="ARBA00022801"/>
    </source>
</evidence>
<dbReference type="SMART" id="SM00847">
    <property type="entry name" value="HA2"/>
    <property type="match status" value="1"/>
</dbReference>
<dbReference type="FunFam" id="3.40.50.300:FF:000526">
    <property type="entry name" value="DExH-box ATP-dependent RNA helicase DExH3"/>
    <property type="match status" value="1"/>
</dbReference>
<comment type="similarity">
    <text evidence="6">Belongs to the DExH box helicase family.</text>
</comment>
<dbReference type="EMBL" id="HBIS01004401">
    <property type="protein sequence ID" value="CAE0610176.1"/>
    <property type="molecule type" value="Transcribed_RNA"/>
</dbReference>
<evidence type="ECO:0000256" key="3">
    <source>
        <dbReference type="ARBA" id="ARBA00022806"/>
    </source>
</evidence>
<dbReference type="AlphaFoldDB" id="A0A7S3UCH6"/>
<feature type="compositionally biased region" description="Basic residues" evidence="7">
    <location>
        <begin position="68"/>
        <end position="78"/>
    </location>
</feature>
<dbReference type="GO" id="GO:0016787">
    <property type="term" value="F:hydrolase activity"/>
    <property type="evidence" value="ECO:0007669"/>
    <property type="project" value="UniProtKB-KW"/>
</dbReference>
<dbReference type="FunFam" id="3.40.50.300:FF:000480">
    <property type="entry name" value="DExH-box ATP-dependent RNA helicase DExH3"/>
    <property type="match status" value="1"/>
</dbReference>
<protein>
    <recommendedName>
        <fullName evidence="11">RNA helicase</fullName>
    </recommendedName>
</protein>
<evidence type="ECO:0000256" key="5">
    <source>
        <dbReference type="ARBA" id="ARBA00022884"/>
    </source>
</evidence>
<name>A0A7S3UCH6_9CHLO</name>
<keyword evidence="2" id="KW-0378">Hydrolase</keyword>
<evidence type="ECO:0000256" key="6">
    <source>
        <dbReference type="ARBA" id="ARBA00060772"/>
    </source>
</evidence>